<evidence type="ECO:0000313" key="1">
    <source>
        <dbReference type="EMBL" id="SEL90279.1"/>
    </source>
</evidence>
<protein>
    <submittedName>
        <fullName evidence="1">Uncharacterized protein</fullName>
    </submittedName>
</protein>
<gene>
    <name evidence="1" type="ORF">SAMN04515666_10662</name>
</gene>
<keyword evidence="2" id="KW-1185">Reference proteome</keyword>
<reference evidence="2" key="1">
    <citation type="submission" date="2016-10" db="EMBL/GenBank/DDBJ databases">
        <authorList>
            <person name="Varghese N."/>
            <person name="Submissions S."/>
        </authorList>
    </citation>
    <scope>NUCLEOTIDE SEQUENCE [LARGE SCALE GENOMIC DNA]</scope>
    <source>
        <strain evidence="2">LMG 26383,CCUG 61248,R- 45681</strain>
    </source>
</reference>
<dbReference type="Proteomes" id="UP000199664">
    <property type="component" value="Unassembled WGS sequence"/>
</dbReference>
<accession>A0A1H7U0G0</accession>
<dbReference type="AlphaFoldDB" id="A0A1H7U0G0"/>
<dbReference type="EMBL" id="FOAN01000006">
    <property type="protein sequence ID" value="SEL90279.1"/>
    <property type="molecule type" value="Genomic_DNA"/>
</dbReference>
<dbReference type="RefSeq" id="WP_143079732.1">
    <property type="nucleotide sequence ID" value="NZ_FOAN01000006.1"/>
</dbReference>
<sequence>MTLTTRDMAAALAASVGITALPRRASAVGAASSAIRLSAISPEVAGRDCGSGEERVADVLAKAHRGKLPR</sequence>
<name>A0A1H7U0G0_9HYPH</name>
<organism evidence="1 2">
    <name type="scientific">Bosea lupini</name>
    <dbReference type="NCBI Taxonomy" id="1036779"/>
    <lineage>
        <taxon>Bacteria</taxon>
        <taxon>Pseudomonadati</taxon>
        <taxon>Pseudomonadota</taxon>
        <taxon>Alphaproteobacteria</taxon>
        <taxon>Hyphomicrobiales</taxon>
        <taxon>Boseaceae</taxon>
        <taxon>Bosea</taxon>
    </lineage>
</organism>
<evidence type="ECO:0000313" key="2">
    <source>
        <dbReference type="Proteomes" id="UP000199664"/>
    </source>
</evidence>
<proteinExistence type="predicted"/>